<feature type="domain" description="Ferritin-like diiron" evidence="7">
    <location>
        <begin position="19"/>
        <end position="167"/>
    </location>
</feature>
<dbReference type="GO" id="GO:0004322">
    <property type="term" value="F:ferroxidase activity"/>
    <property type="evidence" value="ECO:0007669"/>
    <property type="project" value="UniProtKB-EC"/>
</dbReference>
<proteinExistence type="inferred from homology"/>
<keyword evidence="3 5" id="KW-0479">Metal-binding</keyword>
<dbReference type="GO" id="GO:0008198">
    <property type="term" value="F:ferrous iron binding"/>
    <property type="evidence" value="ECO:0007669"/>
    <property type="project" value="TreeGrafter"/>
</dbReference>
<dbReference type="GeneID" id="105226955"/>
<dbReference type="GO" id="GO:0006879">
    <property type="term" value="P:intracellular iron ion homeostasis"/>
    <property type="evidence" value="ECO:0007669"/>
    <property type="project" value="UniProtKB-KW"/>
</dbReference>
<dbReference type="GO" id="GO:0005737">
    <property type="term" value="C:cytoplasm"/>
    <property type="evidence" value="ECO:0007669"/>
    <property type="project" value="TreeGrafter"/>
</dbReference>
<dbReference type="InterPro" id="IPR012347">
    <property type="entry name" value="Ferritin-like"/>
</dbReference>
<feature type="binding site" evidence="5">
    <location>
        <position position="71"/>
    </location>
    <ligand>
        <name>Fe cation</name>
        <dbReference type="ChEBI" id="CHEBI:24875"/>
        <label>1</label>
    </ligand>
</feature>
<sequence>MNFAGRLQFRRLMCLMVRQNFASECENAINKQIHLELKSSYDYMAMAYHFDRSDVALPGLYGFFKSASSEEREHAAQLMTYMNKRGGTICLEEIPAPQFKFTTVKAALIEALDMEKTVNESLLALHALANEHSDPHLSDFLETNFLIEQVDAQKQLADYITQIERCEKELGVHIFDNDIKGKDMH</sequence>
<dbReference type="PROSITE" id="PS50905">
    <property type="entry name" value="FERRITIN_LIKE"/>
    <property type="match status" value="1"/>
</dbReference>
<dbReference type="EMBL" id="GAKP01005149">
    <property type="protein sequence ID" value="JAC53803.1"/>
    <property type="molecule type" value="Transcribed_RNA"/>
</dbReference>
<dbReference type="GO" id="GO:0008199">
    <property type="term" value="F:ferric iron binding"/>
    <property type="evidence" value="ECO:0007669"/>
    <property type="project" value="InterPro"/>
</dbReference>
<dbReference type="Pfam" id="PF00210">
    <property type="entry name" value="Ferritin"/>
    <property type="match status" value="1"/>
</dbReference>
<protein>
    <recommendedName>
        <fullName evidence="6">Ferritin</fullName>
        <ecNumber evidence="6">1.16.3.1</ecNumber>
    </recommendedName>
</protein>
<dbReference type="AlphaFoldDB" id="A0A034WJ50"/>
<dbReference type="InterPro" id="IPR009078">
    <property type="entry name" value="Ferritin-like_SF"/>
</dbReference>
<feature type="binding site" evidence="5">
    <location>
        <position position="149"/>
    </location>
    <ligand>
        <name>Fe cation</name>
        <dbReference type="ChEBI" id="CHEBI:24875"/>
        <label>1</label>
    </ligand>
</feature>
<gene>
    <name evidence="8" type="primary">FRIS</name>
</gene>
<dbReference type="PANTHER" id="PTHR11431">
    <property type="entry name" value="FERRITIN"/>
    <property type="match status" value="1"/>
</dbReference>
<feature type="binding site" evidence="5">
    <location>
        <position position="74"/>
    </location>
    <ligand>
        <name>Fe cation</name>
        <dbReference type="ChEBI" id="CHEBI:24875"/>
        <label>1</label>
    </ligand>
</feature>
<dbReference type="Gene3D" id="1.20.1260.10">
    <property type="match status" value="1"/>
</dbReference>
<dbReference type="InterPro" id="IPR009040">
    <property type="entry name" value="Ferritin-like_diiron"/>
</dbReference>
<feature type="binding site" evidence="5">
    <location>
        <position position="115"/>
    </location>
    <ligand>
        <name>Fe cation</name>
        <dbReference type="ChEBI" id="CHEBI:24875"/>
        <label>1</label>
    </ligand>
</feature>
<dbReference type="PROSITE" id="PS00204">
    <property type="entry name" value="FERRITIN_2"/>
    <property type="match status" value="1"/>
</dbReference>
<evidence type="ECO:0000256" key="1">
    <source>
        <dbReference type="ARBA" id="ARBA00007513"/>
    </source>
</evidence>
<comment type="function">
    <text evidence="6">Stores iron in a soluble, non-toxic, readily available form. Important for iron homeostasis. Iron is taken up in the ferrous form and deposited as ferric hydroxides after oxidation.</text>
</comment>
<dbReference type="FunFam" id="1.20.1260.10:FF:000002">
    <property type="entry name" value="Ferritin, mitochondrial"/>
    <property type="match status" value="1"/>
</dbReference>
<accession>A0A034WJ50</accession>
<evidence type="ECO:0000256" key="3">
    <source>
        <dbReference type="ARBA" id="ARBA00022723"/>
    </source>
</evidence>
<dbReference type="PANTHER" id="PTHR11431:SF75">
    <property type="entry name" value="FERRITIN"/>
    <property type="match status" value="1"/>
</dbReference>
<dbReference type="InterPro" id="IPR001519">
    <property type="entry name" value="Ferritin"/>
</dbReference>
<dbReference type="SUPFAM" id="SSF47240">
    <property type="entry name" value="Ferritin-like"/>
    <property type="match status" value="1"/>
</dbReference>
<keyword evidence="2 6" id="KW-0409">Iron storage</keyword>
<evidence type="ECO:0000313" key="8">
    <source>
        <dbReference type="EMBL" id="JAC53803.1"/>
    </source>
</evidence>
<dbReference type="RefSeq" id="XP_011204399.2">
    <property type="nucleotide sequence ID" value="XM_011206097.3"/>
</dbReference>
<dbReference type="GO" id="GO:0006826">
    <property type="term" value="P:iron ion transport"/>
    <property type="evidence" value="ECO:0007669"/>
    <property type="project" value="InterPro"/>
</dbReference>
<dbReference type="CTD" id="32260"/>
<evidence type="ECO:0000256" key="2">
    <source>
        <dbReference type="ARBA" id="ARBA00022434"/>
    </source>
</evidence>
<dbReference type="CDD" id="cd01056">
    <property type="entry name" value="Euk_Ferritin"/>
    <property type="match status" value="1"/>
</dbReference>
<reference evidence="8" key="1">
    <citation type="journal article" date="2014" name="BMC Genomics">
        <title>Characterizing the developmental transcriptome of the oriental fruit fly, Bactrocera dorsalis (Diptera: Tephritidae) through comparative genomic analysis with Drosophila melanogaster utilizing modENCODE datasets.</title>
        <authorList>
            <person name="Geib S.M."/>
            <person name="Calla B."/>
            <person name="Hall B."/>
            <person name="Hou S."/>
            <person name="Manoukis N.C."/>
        </authorList>
    </citation>
    <scope>NUCLEOTIDE SEQUENCE</scope>
    <source>
        <strain evidence="8">Punador</strain>
    </source>
</reference>
<dbReference type="KEGG" id="bdr:105226955"/>
<keyword evidence="6" id="KW-0560">Oxidoreductase</keyword>
<feature type="binding site" evidence="5">
    <location>
        <position position="36"/>
    </location>
    <ligand>
        <name>Fe cation</name>
        <dbReference type="ChEBI" id="CHEBI:24875"/>
        <label>1</label>
    </ligand>
</feature>
<organism evidence="8">
    <name type="scientific">Bactrocera dorsalis</name>
    <name type="common">Oriental fruit fly</name>
    <name type="synonym">Dacus dorsalis</name>
    <dbReference type="NCBI Taxonomy" id="27457"/>
    <lineage>
        <taxon>Eukaryota</taxon>
        <taxon>Metazoa</taxon>
        <taxon>Ecdysozoa</taxon>
        <taxon>Arthropoda</taxon>
        <taxon>Hexapoda</taxon>
        <taxon>Insecta</taxon>
        <taxon>Pterygota</taxon>
        <taxon>Neoptera</taxon>
        <taxon>Endopterygota</taxon>
        <taxon>Diptera</taxon>
        <taxon>Brachycera</taxon>
        <taxon>Muscomorpha</taxon>
        <taxon>Tephritoidea</taxon>
        <taxon>Tephritidae</taxon>
        <taxon>Bactrocera</taxon>
        <taxon>Bactrocera</taxon>
    </lineage>
</organism>
<comment type="similarity">
    <text evidence="1 6">Belongs to the ferritin family.</text>
</comment>
<evidence type="ECO:0000259" key="7">
    <source>
        <dbReference type="PROSITE" id="PS50905"/>
    </source>
</evidence>
<keyword evidence="4 5" id="KW-0408">Iron</keyword>
<dbReference type="InterPro" id="IPR008331">
    <property type="entry name" value="Ferritin_DPS_dom"/>
</dbReference>
<evidence type="ECO:0000256" key="4">
    <source>
        <dbReference type="ARBA" id="ARBA00023004"/>
    </source>
</evidence>
<evidence type="ECO:0000256" key="6">
    <source>
        <dbReference type="RuleBase" id="RU361145"/>
    </source>
</evidence>
<dbReference type="OrthoDB" id="186462at2759"/>
<dbReference type="EC" id="1.16.3.1" evidence="6"/>
<evidence type="ECO:0000256" key="5">
    <source>
        <dbReference type="PIRSR" id="PIRSR601519-1"/>
    </source>
</evidence>
<comment type="catalytic activity">
    <reaction evidence="6">
        <text>4 Fe(2+) + O2 + 4 H(+) = 4 Fe(3+) + 2 H2O</text>
        <dbReference type="Rhea" id="RHEA:11148"/>
        <dbReference type="ChEBI" id="CHEBI:15377"/>
        <dbReference type="ChEBI" id="CHEBI:15378"/>
        <dbReference type="ChEBI" id="CHEBI:15379"/>
        <dbReference type="ChEBI" id="CHEBI:29033"/>
        <dbReference type="ChEBI" id="CHEBI:29034"/>
        <dbReference type="EC" id="1.16.3.1"/>
    </reaction>
</comment>
<name>A0A034WJ50_BACDO</name>
<dbReference type="InterPro" id="IPR014034">
    <property type="entry name" value="Ferritin_CS"/>
</dbReference>